<gene>
    <name evidence="5" type="ORF">P3W55_14765</name>
</gene>
<dbReference type="CDD" id="cd17636">
    <property type="entry name" value="PtmA"/>
    <property type="match status" value="1"/>
</dbReference>
<dbReference type="PANTHER" id="PTHR43201:SF5">
    <property type="entry name" value="MEDIUM-CHAIN ACYL-COA LIGASE ACSF2, MITOCHONDRIAL"/>
    <property type="match status" value="1"/>
</dbReference>
<protein>
    <submittedName>
        <fullName evidence="5">AMP-binding protein</fullName>
    </submittedName>
</protein>
<comment type="caution">
    <text evidence="5">The sequence shown here is derived from an EMBL/GenBank/DDBJ whole genome shotgun (WGS) entry which is preliminary data.</text>
</comment>
<accession>A0AAW6P6V8</accession>
<reference evidence="5" key="1">
    <citation type="submission" date="2023-03" db="EMBL/GenBank/DDBJ databases">
        <title>Draft assemblies of triclosan tolerant bacteria isolated from returned activated sludge.</title>
        <authorList>
            <person name="Van Hamelsveld S."/>
        </authorList>
    </citation>
    <scope>NUCLEOTIDE SEQUENCE</scope>
    <source>
        <strain evidence="5">GW210015_S63</strain>
    </source>
</reference>
<evidence type="ECO:0000313" key="5">
    <source>
        <dbReference type="EMBL" id="MDF3842971.1"/>
    </source>
</evidence>
<dbReference type="Gene3D" id="3.40.50.12780">
    <property type="entry name" value="N-terminal domain of ligase-like"/>
    <property type="match status" value="1"/>
</dbReference>
<dbReference type="GO" id="GO:0031956">
    <property type="term" value="F:medium-chain fatty acid-CoA ligase activity"/>
    <property type="evidence" value="ECO:0007669"/>
    <property type="project" value="TreeGrafter"/>
</dbReference>
<sequence>MINVHTSPEGEGFALIRLHGLGDVLREHRRSRPHLLAAVDGSQRLTWPQLDARVNRLANVLREQGIGQGGRILWLGQNSHRVLEGLLAAAKLGALFCPANWRLSAAEMHQVLKDFAPSVVIWQAAEIGEQVAAARALDAQERLWIRHDGEGAEDYEARLAAAAEHDQELPISGDSPLLTLYTAAFDGQPNAALLSHSALISQALLLAYSQSINPGTVFLNSGPLFHLGTLMSTLATFVFGGLNVFVARVDPEELLRNIAAERVTHAFIAKPTLDRIREINADGRFDTSSLWSSPLAPEWNSPVVIPRDAPFNAAATVYGQTELMGFAVMGWLGSGKGAGRTSPLAQLRILDEAGNEVAPGEVGEIAFRGLQVMNGYLGRDLENARRTRDGWYRTNDLGKRLEDGSVAFVGPKVTMIKSGVENIYPAEIEACLRTLEGVRDVCVIGVPDPVWTQNVKAVVVLAEGHELSDLQVIEHCRTHLASYKKPKLVAFVGELPRRPDGALDRASVDVLHGGGGYPTAG</sequence>
<evidence type="ECO:0000256" key="1">
    <source>
        <dbReference type="ARBA" id="ARBA00006432"/>
    </source>
</evidence>
<organism evidence="5 6">
    <name type="scientific">Pseudomonas citronellolis</name>
    <dbReference type="NCBI Taxonomy" id="53408"/>
    <lineage>
        <taxon>Bacteria</taxon>
        <taxon>Pseudomonadati</taxon>
        <taxon>Pseudomonadota</taxon>
        <taxon>Gammaproteobacteria</taxon>
        <taxon>Pseudomonadales</taxon>
        <taxon>Pseudomonadaceae</taxon>
        <taxon>Pseudomonas</taxon>
    </lineage>
</organism>
<dbReference type="EMBL" id="JARJLR010000246">
    <property type="protein sequence ID" value="MDF3842971.1"/>
    <property type="molecule type" value="Genomic_DNA"/>
</dbReference>
<evidence type="ECO:0000259" key="3">
    <source>
        <dbReference type="Pfam" id="PF00501"/>
    </source>
</evidence>
<dbReference type="Pfam" id="PF13193">
    <property type="entry name" value="AMP-binding_C"/>
    <property type="match status" value="1"/>
</dbReference>
<dbReference type="Proteomes" id="UP001220662">
    <property type="component" value="Unassembled WGS sequence"/>
</dbReference>
<dbReference type="InterPro" id="IPR042099">
    <property type="entry name" value="ANL_N_sf"/>
</dbReference>
<dbReference type="Pfam" id="PF00501">
    <property type="entry name" value="AMP-binding"/>
    <property type="match status" value="1"/>
</dbReference>
<evidence type="ECO:0000313" key="6">
    <source>
        <dbReference type="Proteomes" id="UP001220662"/>
    </source>
</evidence>
<keyword evidence="2" id="KW-0436">Ligase</keyword>
<feature type="domain" description="AMP-dependent synthetase/ligase" evidence="3">
    <location>
        <begin position="27"/>
        <end position="377"/>
    </location>
</feature>
<dbReference type="SUPFAM" id="SSF56801">
    <property type="entry name" value="Acetyl-CoA synthetase-like"/>
    <property type="match status" value="1"/>
</dbReference>
<dbReference type="InterPro" id="IPR045851">
    <property type="entry name" value="AMP-bd_C_sf"/>
</dbReference>
<comment type="similarity">
    <text evidence="1">Belongs to the ATP-dependent AMP-binding enzyme family.</text>
</comment>
<dbReference type="InterPro" id="IPR000873">
    <property type="entry name" value="AMP-dep_synth/lig_dom"/>
</dbReference>
<dbReference type="RefSeq" id="WP_276214826.1">
    <property type="nucleotide sequence ID" value="NZ_JARJLR010000246.1"/>
</dbReference>
<evidence type="ECO:0000259" key="4">
    <source>
        <dbReference type="Pfam" id="PF13193"/>
    </source>
</evidence>
<dbReference type="Gene3D" id="3.30.300.30">
    <property type="match status" value="1"/>
</dbReference>
<dbReference type="AlphaFoldDB" id="A0AAW6P6V8"/>
<feature type="domain" description="AMP-binding enzyme C-terminal" evidence="4">
    <location>
        <begin position="427"/>
        <end position="498"/>
    </location>
</feature>
<proteinExistence type="inferred from homology"/>
<evidence type="ECO:0000256" key="2">
    <source>
        <dbReference type="ARBA" id="ARBA00022598"/>
    </source>
</evidence>
<dbReference type="GO" id="GO:0006631">
    <property type="term" value="P:fatty acid metabolic process"/>
    <property type="evidence" value="ECO:0007669"/>
    <property type="project" value="TreeGrafter"/>
</dbReference>
<dbReference type="PANTHER" id="PTHR43201">
    <property type="entry name" value="ACYL-COA SYNTHETASE"/>
    <property type="match status" value="1"/>
</dbReference>
<name>A0AAW6P6V8_9PSED</name>
<dbReference type="InterPro" id="IPR025110">
    <property type="entry name" value="AMP-bd_C"/>
</dbReference>